<gene>
    <name evidence="6" type="ORF">H7849_08880</name>
</gene>
<dbReference type="GO" id="GO:0000160">
    <property type="term" value="P:phosphorelay signal transduction system"/>
    <property type="evidence" value="ECO:0007669"/>
    <property type="project" value="InterPro"/>
</dbReference>
<dbReference type="PANTHER" id="PTHR43214">
    <property type="entry name" value="TWO-COMPONENT RESPONSE REGULATOR"/>
    <property type="match status" value="1"/>
</dbReference>
<keyword evidence="2" id="KW-0238">DNA-binding</keyword>
<organism evidence="6 7">
    <name type="scientific">Alloacidobacterium dinghuense</name>
    <dbReference type="NCBI Taxonomy" id="2763107"/>
    <lineage>
        <taxon>Bacteria</taxon>
        <taxon>Pseudomonadati</taxon>
        <taxon>Acidobacteriota</taxon>
        <taxon>Terriglobia</taxon>
        <taxon>Terriglobales</taxon>
        <taxon>Acidobacteriaceae</taxon>
        <taxon>Alloacidobacterium</taxon>
    </lineage>
</organism>
<name>A0A7G8BN81_9BACT</name>
<feature type="domain" description="HTH luxR-type" evidence="4">
    <location>
        <begin position="147"/>
        <end position="212"/>
    </location>
</feature>
<protein>
    <submittedName>
        <fullName evidence="6">Response regulator transcription factor</fullName>
    </submittedName>
</protein>
<dbReference type="PRINTS" id="PR00038">
    <property type="entry name" value="HTHLUXR"/>
</dbReference>
<dbReference type="GO" id="GO:0006355">
    <property type="term" value="P:regulation of DNA-templated transcription"/>
    <property type="evidence" value="ECO:0007669"/>
    <property type="project" value="InterPro"/>
</dbReference>
<proteinExistence type="predicted"/>
<dbReference type="Gene3D" id="3.40.50.2300">
    <property type="match status" value="1"/>
</dbReference>
<dbReference type="RefSeq" id="WP_186745811.1">
    <property type="nucleotide sequence ID" value="NZ_CP060394.1"/>
</dbReference>
<dbReference type="PROSITE" id="PS50043">
    <property type="entry name" value="HTH_LUXR_2"/>
    <property type="match status" value="1"/>
</dbReference>
<evidence type="ECO:0000259" key="4">
    <source>
        <dbReference type="PROSITE" id="PS50043"/>
    </source>
</evidence>
<dbReference type="CDD" id="cd06170">
    <property type="entry name" value="LuxR_C_like"/>
    <property type="match status" value="1"/>
</dbReference>
<dbReference type="KEGG" id="adin:H7849_08880"/>
<dbReference type="PANTHER" id="PTHR43214:SF43">
    <property type="entry name" value="TWO-COMPONENT RESPONSE REGULATOR"/>
    <property type="match status" value="1"/>
</dbReference>
<dbReference type="Pfam" id="PF00196">
    <property type="entry name" value="GerE"/>
    <property type="match status" value="1"/>
</dbReference>
<feature type="domain" description="Response regulatory" evidence="5">
    <location>
        <begin position="12"/>
        <end position="122"/>
    </location>
</feature>
<evidence type="ECO:0000313" key="7">
    <source>
        <dbReference type="Proteomes" id="UP000515312"/>
    </source>
</evidence>
<dbReference type="SUPFAM" id="SSF46894">
    <property type="entry name" value="C-terminal effector domain of the bipartite response regulators"/>
    <property type="match status" value="1"/>
</dbReference>
<dbReference type="InterPro" id="IPR001789">
    <property type="entry name" value="Sig_transdc_resp-reg_receiver"/>
</dbReference>
<comment type="caution">
    <text evidence="3">Lacks conserved residue(s) required for the propagation of feature annotation.</text>
</comment>
<accession>A0A7G8BN81</accession>
<dbReference type="InterPro" id="IPR058245">
    <property type="entry name" value="NreC/VraR/RcsB-like_REC"/>
</dbReference>
<dbReference type="PROSITE" id="PS50110">
    <property type="entry name" value="RESPONSE_REGULATORY"/>
    <property type="match status" value="1"/>
</dbReference>
<evidence type="ECO:0000256" key="3">
    <source>
        <dbReference type="PROSITE-ProRule" id="PRU00169"/>
    </source>
</evidence>
<dbReference type="InterPro" id="IPR000792">
    <property type="entry name" value="Tscrpt_reg_LuxR_C"/>
</dbReference>
<keyword evidence="7" id="KW-1185">Reference proteome</keyword>
<dbReference type="GO" id="GO:0003677">
    <property type="term" value="F:DNA binding"/>
    <property type="evidence" value="ECO:0007669"/>
    <property type="project" value="UniProtKB-KW"/>
</dbReference>
<dbReference type="EMBL" id="CP060394">
    <property type="protein sequence ID" value="QNI34001.1"/>
    <property type="molecule type" value="Genomic_DNA"/>
</dbReference>
<dbReference type="InterPro" id="IPR011006">
    <property type="entry name" value="CheY-like_superfamily"/>
</dbReference>
<evidence type="ECO:0000313" key="6">
    <source>
        <dbReference type="EMBL" id="QNI34001.1"/>
    </source>
</evidence>
<dbReference type="Proteomes" id="UP000515312">
    <property type="component" value="Chromosome"/>
</dbReference>
<dbReference type="CDD" id="cd17535">
    <property type="entry name" value="REC_NarL-like"/>
    <property type="match status" value="1"/>
</dbReference>
<keyword evidence="1" id="KW-0597">Phosphoprotein</keyword>
<sequence length="221" mass="23989">MEEKRIYAQRLRVGLFAVEPIRREGLRSILEEIRGIELIDAGLDGLLVAESLDLAVISLMVRSEILTTIERLRAATPSIRIIVMSEDGDDESVIAAIMAGAKGYLLDTATPDEVSRAVELVASGSIWAPRRTLSLLVDRMIDGGTISPRSAPQFTHRELEVLQLLVSARSNREIAEALGIEVRTVKSYVGRMMRKVGVGNRIALSIHAAKHALGGGPGQNS</sequence>
<reference evidence="6 7" key="1">
    <citation type="submission" date="2020-08" db="EMBL/GenBank/DDBJ databases">
        <title>Edaphobacter telluris sp. nov. and Acidobacterium dinghuensis sp. nov., two acidobacteria isolated from forest soil.</title>
        <authorList>
            <person name="Fu J."/>
            <person name="Qiu L."/>
        </authorList>
    </citation>
    <scope>NUCLEOTIDE SEQUENCE [LARGE SCALE GENOMIC DNA]</scope>
    <source>
        <strain evidence="6">4Y35</strain>
    </source>
</reference>
<dbReference type="SMART" id="SM00421">
    <property type="entry name" value="HTH_LUXR"/>
    <property type="match status" value="1"/>
</dbReference>
<dbReference type="AlphaFoldDB" id="A0A7G8BN81"/>
<dbReference type="InterPro" id="IPR039420">
    <property type="entry name" value="WalR-like"/>
</dbReference>
<evidence type="ECO:0000259" key="5">
    <source>
        <dbReference type="PROSITE" id="PS50110"/>
    </source>
</evidence>
<evidence type="ECO:0000256" key="2">
    <source>
        <dbReference type="ARBA" id="ARBA00023125"/>
    </source>
</evidence>
<dbReference type="InterPro" id="IPR016032">
    <property type="entry name" value="Sig_transdc_resp-reg_C-effctor"/>
</dbReference>
<dbReference type="SUPFAM" id="SSF52172">
    <property type="entry name" value="CheY-like"/>
    <property type="match status" value="1"/>
</dbReference>
<evidence type="ECO:0000256" key="1">
    <source>
        <dbReference type="ARBA" id="ARBA00022553"/>
    </source>
</evidence>